<evidence type="ECO:0000256" key="1">
    <source>
        <dbReference type="ARBA" id="ARBA00022729"/>
    </source>
</evidence>
<feature type="compositionally biased region" description="Acidic residues" evidence="2">
    <location>
        <begin position="21"/>
        <end position="39"/>
    </location>
</feature>
<proteinExistence type="predicted"/>
<feature type="signal peptide" evidence="3">
    <location>
        <begin position="1"/>
        <end position="16"/>
    </location>
</feature>
<dbReference type="Proteomes" id="UP000276443">
    <property type="component" value="Unassembled WGS sequence"/>
</dbReference>
<evidence type="ECO:0000313" key="4">
    <source>
        <dbReference type="EMBL" id="RPF52176.1"/>
    </source>
</evidence>
<name>A0A3N5B3E4_9BACI</name>
<protein>
    <submittedName>
        <fullName evidence="4">Uncharacterized protein DUF4352</fullName>
    </submittedName>
</protein>
<reference evidence="4 5" key="1">
    <citation type="submission" date="2018-11" db="EMBL/GenBank/DDBJ databases">
        <title>Genomic Encyclopedia of Type Strains, Phase IV (KMG-IV): sequencing the most valuable type-strain genomes for metagenomic binning, comparative biology and taxonomic classification.</title>
        <authorList>
            <person name="Goeker M."/>
        </authorList>
    </citation>
    <scope>NUCLEOTIDE SEQUENCE [LARGE SCALE GENOMIC DNA]</scope>
    <source>
        <strain evidence="4 5">DSM 18090</strain>
    </source>
</reference>
<dbReference type="EMBL" id="RKRF01000010">
    <property type="protein sequence ID" value="RPF52176.1"/>
    <property type="molecule type" value="Genomic_DNA"/>
</dbReference>
<dbReference type="InterPro" id="IPR029050">
    <property type="entry name" value="Immunoprotect_excell_Ig-like"/>
</dbReference>
<keyword evidence="1 3" id="KW-0732">Signal</keyword>
<evidence type="ECO:0000256" key="2">
    <source>
        <dbReference type="SAM" id="MobiDB-lite"/>
    </source>
</evidence>
<dbReference type="AlphaFoldDB" id="A0A3N5B3E4"/>
<dbReference type="RefSeq" id="WP_124222376.1">
    <property type="nucleotide sequence ID" value="NZ_RKRF01000010.1"/>
</dbReference>
<feature type="chain" id="PRO_5039012022" evidence="3">
    <location>
        <begin position="17"/>
        <end position="221"/>
    </location>
</feature>
<evidence type="ECO:0000256" key="3">
    <source>
        <dbReference type="SAM" id="SignalP"/>
    </source>
</evidence>
<accession>A0A3N5B3E4</accession>
<sequence>MKKLLAILFATSLVLAACGGDETEEQDNTSDDQTQDEQSENNGESESSTEETDGSTEETSEDAQVGDVVETEGGTFTLQAKTDSEQTFETGPIVLTVEQVVTASGELEGDMAEFMEADELDYVQVDLTVENTSDDDMTFYAGQGTMATSTGEQLDPDMWLSDHIEGDMMANTKASGSFYYVLENSNAEDVEHVRLKFSAPYNTESFDDVGEELDFEIQLNQ</sequence>
<comment type="caution">
    <text evidence="4">The sequence shown here is derived from an EMBL/GenBank/DDBJ whole genome shotgun (WGS) entry which is preliminary data.</text>
</comment>
<organism evidence="4 5">
    <name type="scientific">Aquisalibacillus elongatus</name>
    <dbReference type="NCBI Taxonomy" id="485577"/>
    <lineage>
        <taxon>Bacteria</taxon>
        <taxon>Bacillati</taxon>
        <taxon>Bacillota</taxon>
        <taxon>Bacilli</taxon>
        <taxon>Bacillales</taxon>
        <taxon>Bacillaceae</taxon>
        <taxon>Aquisalibacillus</taxon>
    </lineage>
</organism>
<dbReference type="Gene3D" id="2.60.40.1240">
    <property type="match status" value="1"/>
</dbReference>
<dbReference type="OrthoDB" id="2352785at2"/>
<feature type="region of interest" description="Disordered" evidence="2">
    <location>
        <begin position="20"/>
        <end position="68"/>
    </location>
</feature>
<evidence type="ECO:0000313" key="5">
    <source>
        <dbReference type="Proteomes" id="UP000276443"/>
    </source>
</evidence>
<dbReference type="PROSITE" id="PS51257">
    <property type="entry name" value="PROKAR_LIPOPROTEIN"/>
    <property type="match status" value="1"/>
</dbReference>
<gene>
    <name evidence="4" type="ORF">EDC24_2166</name>
</gene>
<keyword evidence="5" id="KW-1185">Reference proteome</keyword>
<feature type="compositionally biased region" description="Acidic residues" evidence="2">
    <location>
        <begin position="47"/>
        <end position="61"/>
    </location>
</feature>